<comment type="subcellular location">
    <subcellularLocation>
        <location evidence="2">Cell membrane</location>
        <topology evidence="2">Multi-pass membrane protein</topology>
    </subcellularLocation>
</comment>
<keyword evidence="7 12" id="KW-0132">Cell division</keyword>
<feature type="transmembrane region" description="Helical" evidence="13">
    <location>
        <begin position="177"/>
        <end position="200"/>
    </location>
</feature>
<dbReference type="InterPro" id="IPR040690">
    <property type="entry name" value="FtsX_ECD"/>
</dbReference>
<dbReference type="InterPro" id="IPR047929">
    <property type="entry name" value="FtsX_actino"/>
</dbReference>
<dbReference type="EMBL" id="JRVJ01000003">
    <property type="protein sequence ID" value="KGM19042.1"/>
    <property type="molecule type" value="Genomic_DNA"/>
</dbReference>
<evidence type="ECO:0000256" key="8">
    <source>
        <dbReference type="ARBA" id="ARBA00022692"/>
    </source>
</evidence>
<evidence type="ECO:0000256" key="7">
    <source>
        <dbReference type="ARBA" id="ARBA00022618"/>
    </source>
</evidence>
<evidence type="ECO:0000256" key="11">
    <source>
        <dbReference type="ARBA" id="ARBA00023306"/>
    </source>
</evidence>
<evidence type="ECO:0000313" key="16">
    <source>
        <dbReference type="EMBL" id="KGM19042.1"/>
    </source>
</evidence>
<dbReference type="Proteomes" id="UP000030145">
    <property type="component" value="Unassembled WGS sequence"/>
</dbReference>
<reference evidence="16 17" key="1">
    <citation type="submission" date="2014-10" db="EMBL/GenBank/DDBJ databases">
        <title>Whole Genome sequence of Corynebacterium auriscanis strain CIP 106629.</title>
        <authorList>
            <person name="Hassan S.S."/>
            <person name="Jamal S.B."/>
            <person name="Tiwari S."/>
            <person name="Oliveira L.D.C."/>
            <person name="Souza F."/>
            <person name="Mariano D.C."/>
            <person name="Almeida S."/>
            <person name="Dorella F."/>
            <person name="Pereira F."/>
            <person name="Carvalho A."/>
            <person name="Leal C.A."/>
            <person name="Soares S.D.C."/>
            <person name="Figueiredo H.C."/>
            <person name="Silva A."/>
            <person name="Azevedo V.A."/>
        </authorList>
    </citation>
    <scope>NUCLEOTIDE SEQUENCE [LARGE SCALE GENOMIC DNA]</scope>
    <source>
        <strain evidence="16 17">CIP 106629</strain>
    </source>
</reference>
<evidence type="ECO:0000256" key="5">
    <source>
        <dbReference type="ARBA" id="ARBA00021907"/>
    </source>
</evidence>
<protein>
    <recommendedName>
        <fullName evidence="5 12">Cell division protein FtsX</fullName>
    </recommendedName>
</protein>
<dbReference type="GO" id="GO:0005886">
    <property type="term" value="C:plasma membrane"/>
    <property type="evidence" value="ECO:0007669"/>
    <property type="project" value="UniProtKB-SubCell"/>
</dbReference>
<dbReference type="AlphaFoldDB" id="A0A0A2DMP2"/>
<evidence type="ECO:0000256" key="6">
    <source>
        <dbReference type="ARBA" id="ARBA00022475"/>
    </source>
</evidence>
<organism evidence="16 17">
    <name type="scientific">Corynebacterium auriscanis</name>
    <dbReference type="NCBI Taxonomy" id="99807"/>
    <lineage>
        <taxon>Bacteria</taxon>
        <taxon>Bacillati</taxon>
        <taxon>Actinomycetota</taxon>
        <taxon>Actinomycetes</taxon>
        <taxon>Mycobacteriales</taxon>
        <taxon>Corynebacteriaceae</taxon>
        <taxon>Corynebacterium</taxon>
    </lineage>
</organism>
<keyword evidence="10 12" id="KW-0472">Membrane</keyword>
<keyword evidence="8 13" id="KW-0812">Transmembrane</keyword>
<evidence type="ECO:0000259" key="15">
    <source>
        <dbReference type="Pfam" id="PF18075"/>
    </source>
</evidence>
<dbReference type="PIRSF" id="PIRSF003097">
    <property type="entry name" value="FtsX"/>
    <property type="match status" value="1"/>
</dbReference>
<accession>A0A0A2DMP2</accession>
<evidence type="ECO:0000313" key="17">
    <source>
        <dbReference type="Proteomes" id="UP000030145"/>
    </source>
</evidence>
<evidence type="ECO:0000256" key="4">
    <source>
        <dbReference type="ARBA" id="ARBA00011160"/>
    </source>
</evidence>
<evidence type="ECO:0000256" key="3">
    <source>
        <dbReference type="ARBA" id="ARBA00007379"/>
    </source>
</evidence>
<dbReference type="PANTHER" id="PTHR47755:SF1">
    <property type="entry name" value="CELL DIVISION PROTEIN FTSX"/>
    <property type="match status" value="1"/>
</dbReference>
<dbReference type="Gene3D" id="3.30.70.3040">
    <property type="match status" value="1"/>
</dbReference>
<evidence type="ECO:0000256" key="12">
    <source>
        <dbReference type="PIRNR" id="PIRNR003097"/>
    </source>
</evidence>
<feature type="transmembrane region" description="Helical" evidence="13">
    <location>
        <begin position="271"/>
        <end position="298"/>
    </location>
</feature>
<keyword evidence="17" id="KW-1185">Reference proteome</keyword>
<dbReference type="GO" id="GO:0051301">
    <property type="term" value="P:cell division"/>
    <property type="evidence" value="ECO:0007669"/>
    <property type="project" value="UniProtKB-KW"/>
</dbReference>
<dbReference type="Pfam" id="PF02687">
    <property type="entry name" value="FtsX"/>
    <property type="match status" value="1"/>
</dbReference>
<evidence type="ECO:0000256" key="13">
    <source>
        <dbReference type="SAM" id="Phobius"/>
    </source>
</evidence>
<comment type="function">
    <text evidence="1">Part of the ABC transporter FtsEX involved in cellular division.</text>
</comment>
<comment type="caution">
    <text evidence="16">The sequence shown here is derived from an EMBL/GenBank/DDBJ whole genome shotgun (WGS) entry which is preliminary data.</text>
</comment>
<proteinExistence type="inferred from homology"/>
<sequence length="300" mass="32856">MNFGFVFREAMAGFRRNATMTVAMIITTAISLALLATGFLLTNMTERTKDIYIDRVEVMVQLDDKISSTDQDCTSAQCAALKSKLEGDDEVQSVTFRNKQQSYDRFVELFKDSDPRLVEQTGKDAFPAALHVRLTDPTETGPIDAVKNDPGVANVVDQGEDLQAATRNLDAVRNASFLVAAVQAVAAIFLIMNMVQIAAFSRRHEISIMRMVGASRWYTQMPFVLEAVIGAIIGAVLAVVGMYAGKKLVVDSAMRSLYDANLVARITDSDIWLAAPFLVLTGAVVAAVTAQITLRWYVKN</sequence>
<feature type="transmembrane region" description="Helical" evidence="13">
    <location>
        <begin position="221"/>
        <end position="244"/>
    </location>
</feature>
<dbReference type="GeneID" id="300552290"/>
<evidence type="ECO:0000256" key="9">
    <source>
        <dbReference type="ARBA" id="ARBA00022989"/>
    </source>
</evidence>
<evidence type="ECO:0000259" key="14">
    <source>
        <dbReference type="Pfam" id="PF02687"/>
    </source>
</evidence>
<dbReference type="PANTHER" id="PTHR47755">
    <property type="entry name" value="CELL DIVISION PROTEIN FTSX"/>
    <property type="match status" value="1"/>
</dbReference>
<dbReference type="Pfam" id="PF18075">
    <property type="entry name" value="FtsX_ECD"/>
    <property type="match status" value="1"/>
</dbReference>
<keyword evidence="9 13" id="KW-1133">Transmembrane helix</keyword>
<comment type="similarity">
    <text evidence="3 12">Belongs to the ABC-4 integral membrane protein family. FtsX subfamily.</text>
</comment>
<feature type="transmembrane region" description="Helical" evidence="13">
    <location>
        <begin position="21"/>
        <end position="41"/>
    </location>
</feature>
<evidence type="ECO:0000256" key="10">
    <source>
        <dbReference type="ARBA" id="ARBA00023136"/>
    </source>
</evidence>
<feature type="domain" description="FtsX extracellular" evidence="15">
    <location>
        <begin position="56"/>
        <end position="155"/>
    </location>
</feature>
<dbReference type="NCBIfam" id="NF038346">
    <property type="entry name" value="FtsX_actino"/>
    <property type="match status" value="1"/>
</dbReference>
<name>A0A0A2DMP2_9CORY</name>
<evidence type="ECO:0000256" key="1">
    <source>
        <dbReference type="ARBA" id="ARBA00003552"/>
    </source>
</evidence>
<keyword evidence="11 12" id="KW-0131">Cell cycle</keyword>
<feature type="domain" description="ABC3 transporter permease C-terminal" evidence="14">
    <location>
        <begin position="178"/>
        <end position="290"/>
    </location>
</feature>
<dbReference type="InterPro" id="IPR004513">
    <property type="entry name" value="FtsX"/>
</dbReference>
<evidence type="ECO:0000256" key="2">
    <source>
        <dbReference type="ARBA" id="ARBA00004651"/>
    </source>
</evidence>
<dbReference type="RefSeq" id="WP_035113245.1">
    <property type="nucleotide sequence ID" value="NZ_CP047046.1"/>
</dbReference>
<keyword evidence="6 12" id="KW-1003">Cell membrane</keyword>
<dbReference type="InterPro" id="IPR003838">
    <property type="entry name" value="ABC3_permease_C"/>
</dbReference>
<gene>
    <name evidence="16" type="ORF">MA47_02070</name>
</gene>
<comment type="subunit">
    <text evidence="4">Forms a membrane-associated complex with FtsE.</text>
</comment>